<gene>
    <name evidence="1" type="ORF">RPERSI_LOCUS26812</name>
</gene>
<keyword evidence="2" id="KW-1185">Reference proteome</keyword>
<dbReference type="EMBL" id="CAJVQC010092787">
    <property type="protein sequence ID" value="CAG8826795.1"/>
    <property type="molecule type" value="Genomic_DNA"/>
</dbReference>
<protein>
    <submittedName>
        <fullName evidence="1">13187_t:CDS:1</fullName>
    </submittedName>
</protein>
<organism evidence="1 2">
    <name type="scientific">Racocetra persica</name>
    <dbReference type="NCBI Taxonomy" id="160502"/>
    <lineage>
        <taxon>Eukaryota</taxon>
        <taxon>Fungi</taxon>
        <taxon>Fungi incertae sedis</taxon>
        <taxon>Mucoromycota</taxon>
        <taxon>Glomeromycotina</taxon>
        <taxon>Glomeromycetes</taxon>
        <taxon>Diversisporales</taxon>
        <taxon>Gigasporaceae</taxon>
        <taxon>Racocetra</taxon>
    </lineage>
</organism>
<proteinExistence type="predicted"/>
<dbReference type="Proteomes" id="UP000789920">
    <property type="component" value="Unassembled WGS sequence"/>
</dbReference>
<reference evidence="1" key="1">
    <citation type="submission" date="2021-06" db="EMBL/GenBank/DDBJ databases">
        <authorList>
            <person name="Kallberg Y."/>
            <person name="Tangrot J."/>
            <person name="Rosling A."/>
        </authorList>
    </citation>
    <scope>NUCLEOTIDE SEQUENCE</scope>
    <source>
        <strain evidence="1">MA461A</strain>
    </source>
</reference>
<comment type="caution">
    <text evidence="1">The sequence shown here is derived from an EMBL/GenBank/DDBJ whole genome shotgun (WGS) entry which is preliminary data.</text>
</comment>
<accession>A0ACA9S6M0</accession>
<feature type="non-terminal residue" evidence="1">
    <location>
        <position position="56"/>
    </location>
</feature>
<sequence length="56" mass="6695">MTNKLHRQWNMYEKLAAILYYKNGHSKNNTAAKFNIKTKQLQNWISKKEQLLKAQS</sequence>
<evidence type="ECO:0000313" key="1">
    <source>
        <dbReference type="EMBL" id="CAG8826795.1"/>
    </source>
</evidence>
<evidence type="ECO:0000313" key="2">
    <source>
        <dbReference type="Proteomes" id="UP000789920"/>
    </source>
</evidence>
<name>A0ACA9S6M0_9GLOM</name>